<dbReference type="PANTHER" id="PTHR39470:SF1">
    <property type="entry name" value="CHORISMATE SYNTHASE PROTEIN"/>
    <property type="match status" value="1"/>
</dbReference>
<proteinExistence type="predicted"/>
<evidence type="ECO:0000256" key="3">
    <source>
        <dbReference type="SAM" id="SignalP"/>
    </source>
</evidence>
<dbReference type="EMBL" id="SRRM01000003">
    <property type="protein sequence ID" value="TKY89794.1"/>
    <property type="molecule type" value="Genomic_DNA"/>
</dbReference>
<protein>
    <submittedName>
        <fullName evidence="4">Uncharacterized protein</fullName>
    </submittedName>
</protein>
<feature type="transmembrane region" description="Helical" evidence="2">
    <location>
        <begin position="226"/>
        <end position="248"/>
    </location>
</feature>
<dbReference type="KEGG" id="sgra:EX895_001091"/>
<keyword evidence="2" id="KW-1133">Transmembrane helix</keyword>
<dbReference type="OrthoDB" id="4218123at2759"/>
<evidence type="ECO:0000313" key="5">
    <source>
        <dbReference type="Proteomes" id="UP000306050"/>
    </source>
</evidence>
<organism evidence="4 5">
    <name type="scientific">Sporisorium graminicola</name>
    <dbReference type="NCBI Taxonomy" id="280036"/>
    <lineage>
        <taxon>Eukaryota</taxon>
        <taxon>Fungi</taxon>
        <taxon>Dikarya</taxon>
        <taxon>Basidiomycota</taxon>
        <taxon>Ustilaginomycotina</taxon>
        <taxon>Ustilaginomycetes</taxon>
        <taxon>Ustilaginales</taxon>
        <taxon>Ustilaginaceae</taxon>
        <taxon>Sporisorium</taxon>
    </lineage>
</organism>
<dbReference type="GeneID" id="40723986"/>
<reference evidence="4 5" key="1">
    <citation type="submission" date="2019-05" db="EMBL/GenBank/DDBJ databases">
        <title>Sporisorium graminicola CBS 10092 draft sequencing and annotation.</title>
        <authorList>
            <person name="Solano-Gonzalez S."/>
            <person name="Caddick M.X."/>
            <person name="Darby A."/>
        </authorList>
    </citation>
    <scope>NUCLEOTIDE SEQUENCE [LARGE SCALE GENOMIC DNA]</scope>
    <source>
        <strain evidence="4 5">CBS 10092</strain>
    </source>
</reference>
<dbReference type="Proteomes" id="UP000306050">
    <property type="component" value="Chromosome SGRAM_10"/>
</dbReference>
<dbReference type="PANTHER" id="PTHR39470">
    <property type="entry name" value="CHROMOSOME 10, WHOLE GENOME SHOTGUN SEQUENCE"/>
    <property type="match status" value="1"/>
</dbReference>
<evidence type="ECO:0000256" key="2">
    <source>
        <dbReference type="SAM" id="Phobius"/>
    </source>
</evidence>
<gene>
    <name evidence="4" type="ORF">EX895_001091</name>
</gene>
<name>A0A4U7KY57_9BASI</name>
<keyword evidence="2" id="KW-0812">Transmembrane</keyword>
<keyword evidence="3" id="KW-0732">Signal</keyword>
<sequence>MAGVHSLALSIASSLLVLISLRNLIPVRYGIDILIPASVINNLRRAFYKLYTAPGPFVSSHTDNTPLHIEALRGGYKPDLFLAYEAPITIPTTALRSLINNAPSLLPIGLLTQSKNAELQALISRLSSYEGRRIYLLLGSRPLLNCTFCKTANDYFWFAVPFLFGTYAWRILALGLLTTHPDDSVAVAIRQAASLLRLTLHPRTSDPNAVVRPHEADRSSWRTSSLTVLLVTLATELLIMFEFGHVTANSSRLNHWHTNLYILRQFIFLTLVLLVYLFPAPRVPSSFEQSVAHLSSTQQNLQDLMHVSDLVDVAHGVVLEDDQLLQSTRQWKSSNRQTLDVGIGPERAEEIIQTAKHHGGQAASDGIEQARTAIYRVTRHWWDRAELFNQHLDQQHALAASSSESQSQPATQPTSQSSFGS</sequence>
<dbReference type="AlphaFoldDB" id="A0A4U7KY57"/>
<feature type="signal peptide" evidence="3">
    <location>
        <begin position="1"/>
        <end position="30"/>
    </location>
</feature>
<keyword evidence="5" id="KW-1185">Reference proteome</keyword>
<feature type="region of interest" description="Disordered" evidence="1">
    <location>
        <begin position="398"/>
        <end position="421"/>
    </location>
</feature>
<accession>A0A4U7KY57</accession>
<comment type="caution">
    <text evidence="4">The sequence shown here is derived from an EMBL/GenBank/DDBJ whole genome shotgun (WGS) entry which is preliminary data.</text>
</comment>
<dbReference type="RefSeq" id="XP_029741779.1">
    <property type="nucleotide sequence ID" value="XM_029881691.1"/>
</dbReference>
<feature type="chain" id="PRO_5020970587" evidence="3">
    <location>
        <begin position="31"/>
        <end position="421"/>
    </location>
</feature>
<evidence type="ECO:0000256" key="1">
    <source>
        <dbReference type="SAM" id="MobiDB-lite"/>
    </source>
</evidence>
<feature type="transmembrane region" description="Helical" evidence="2">
    <location>
        <begin position="155"/>
        <end position="177"/>
    </location>
</feature>
<keyword evidence="2" id="KW-0472">Membrane</keyword>
<evidence type="ECO:0000313" key="4">
    <source>
        <dbReference type="EMBL" id="TKY89794.1"/>
    </source>
</evidence>
<feature type="transmembrane region" description="Helical" evidence="2">
    <location>
        <begin position="260"/>
        <end position="278"/>
    </location>
</feature>